<evidence type="ECO:0000313" key="3">
    <source>
        <dbReference type="Proteomes" id="UP000468443"/>
    </source>
</evidence>
<dbReference type="Proteomes" id="UP000468443">
    <property type="component" value="Unassembled WGS sequence"/>
</dbReference>
<accession>A0A6P0U9W7</accession>
<keyword evidence="3" id="KW-1185">Reference proteome</keyword>
<dbReference type="EMBL" id="JAABOP010000001">
    <property type="protein sequence ID" value="NER09827.1"/>
    <property type="molecule type" value="Genomic_DNA"/>
</dbReference>
<dbReference type="AlphaFoldDB" id="A0A6P0U9W7"/>
<reference evidence="2 3" key="1">
    <citation type="submission" date="2020-01" db="EMBL/GenBank/DDBJ databases">
        <title>Muriicola jejuensis KCTC 22299.</title>
        <authorList>
            <person name="Wang G."/>
        </authorList>
    </citation>
    <scope>NUCLEOTIDE SEQUENCE [LARGE SCALE GENOMIC DNA]</scope>
    <source>
        <strain evidence="2 3">KCTC 22299</strain>
    </source>
</reference>
<feature type="region of interest" description="Disordered" evidence="1">
    <location>
        <begin position="1"/>
        <end position="35"/>
    </location>
</feature>
<comment type="caution">
    <text evidence="2">The sequence shown here is derived from an EMBL/GenBank/DDBJ whole genome shotgun (WGS) entry which is preliminary data.</text>
</comment>
<sequence>MATLSIHQTTSAQDTLEIDPGRSMSIAGKGPGQDGAINPFLGQDSFALVENIGNTAFSIRIQKAGEIIESIPMAAGEIKKVTLLAGSEMYFDAEPGGKAMARVEFEKKQE</sequence>
<proteinExistence type="predicted"/>
<evidence type="ECO:0000256" key="1">
    <source>
        <dbReference type="SAM" id="MobiDB-lite"/>
    </source>
</evidence>
<evidence type="ECO:0000313" key="2">
    <source>
        <dbReference type="EMBL" id="NER09827.1"/>
    </source>
</evidence>
<feature type="compositionally biased region" description="Polar residues" evidence="1">
    <location>
        <begin position="1"/>
        <end position="14"/>
    </location>
</feature>
<gene>
    <name evidence="2" type="ORF">GWK09_04825</name>
</gene>
<organism evidence="2 3">
    <name type="scientific">Muriicola jejuensis</name>
    <dbReference type="NCBI Taxonomy" id="504488"/>
    <lineage>
        <taxon>Bacteria</taxon>
        <taxon>Pseudomonadati</taxon>
        <taxon>Bacteroidota</taxon>
        <taxon>Flavobacteriia</taxon>
        <taxon>Flavobacteriales</taxon>
        <taxon>Flavobacteriaceae</taxon>
        <taxon>Muriicola</taxon>
    </lineage>
</organism>
<name>A0A6P0U9W7_9FLAO</name>
<protein>
    <submittedName>
        <fullName evidence="2">Uncharacterized protein</fullName>
    </submittedName>
</protein>